<keyword evidence="3" id="KW-1185">Reference proteome</keyword>
<accession>A0A319D565</accession>
<sequence>MDTSHNHHFDYTSGRWPINEAHQLKTRYISFNVPALQRIAGQLLESPMTFSLQMENGREILARVPNPNTGHAHYVVASEVATLDFLRTVLQIPVPRVLSWSSFLQVNPVGAEYILMERVQGQRLSDVWDEMSEAQHFRLIKSLVEIGRKLVNAKFTLHGSLYYRDTFLQGRTIANREISRIRNVHDRSSDVTVPGRKALQRRDDHIQFLEQISNVFTPVLLHSDLHHHNIFGDMSDPKISSITDWQTVHTAPLFIPAKFPSIFDCGDTYLWGAVQPRLPKDFKTLLPAVKKQAEDQLDRLRVKKFYKLASRKFNPALVDAMDKMRDNSDPTTFIFHIIGRSSEDGLLPLKKLLIQVFEKWDRIMERRGSTQACPISFSRTEIEESRQQVEAWAAAFEEFESLRADLLGDDGWVSHDDYEEAMSRWAKNKATLESLRERLETLI</sequence>
<dbReference type="Gene3D" id="3.90.1200.10">
    <property type="match status" value="1"/>
</dbReference>
<dbReference type="Pfam" id="PF01636">
    <property type="entry name" value="APH"/>
    <property type="match status" value="1"/>
</dbReference>
<dbReference type="Proteomes" id="UP000248340">
    <property type="component" value="Unassembled WGS sequence"/>
</dbReference>
<feature type="domain" description="Aminoglycoside phosphotransferase" evidence="1">
    <location>
        <begin position="49"/>
        <end position="253"/>
    </location>
</feature>
<dbReference type="PANTHER" id="PTHR36091:SF2">
    <property type="entry name" value="AMINOGLYCOSIDE PHOSPHOTRANSFERASE DOMAIN-CONTAINING PROTEIN"/>
    <property type="match status" value="1"/>
</dbReference>
<gene>
    <name evidence="2" type="ORF">BO82DRAFT_382665</name>
</gene>
<name>A0A319D565_9EURO</name>
<evidence type="ECO:0000313" key="2">
    <source>
        <dbReference type="EMBL" id="PYH83028.1"/>
    </source>
</evidence>
<dbReference type="InterPro" id="IPR051035">
    <property type="entry name" value="Mito_inheritance_9"/>
</dbReference>
<proteinExistence type="predicted"/>
<dbReference type="GeneID" id="37140693"/>
<dbReference type="AlphaFoldDB" id="A0A319D565"/>
<dbReference type="GO" id="GO:0005739">
    <property type="term" value="C:mitochondrion"/>
    <property type="evidence" value="ECO:0007669"/>
    <property type="project" value="TreeGrafter"/>
</dbReference>
<dbReference type="InterPro" id="IPR011009">
    <property type="entry name" value="Kinase-like_dom_sf"/>
</dbReference>
<dbReference type="STRING" id="1448315.A0A319D565"/>
<dbReference type="PANTHER" id="PTHR36091">
    <property type="entry name" value="ALTERED INHERITANCE OF MITOCHONDRIA PROTEIN 9, MITOCHONDRIAL"/>
    <property type="match status" value="1"/>
</dbReference>
<dbReference type="EMBL" id="KZ821692">
    <property type="protein sequence ID" value="PYH83028.1"/>
    <property type="molecule type" value="Genomic_DNA"/>
</dbReference>
<dbReference type="SUPFAM" id="SSF56112">
    <property type="entry name" value="Protein kinase-like (PK-like)"/>
    <property type="match status" value="1"/>
</dbReference>
<evidence type="ECO:0000313" key="3">
    <source>
        <dbReference type="Proteomes" id="UP000248340"/>
    </source>
</evidence>
<dbReference type="VEuPathDB" id="FungiDB:BO82DRAFT_382665"/>
<dbReference type="OrthoDB" id="2906425at2759"/>
<evidence type="ECO:0000259" key="1">
    <source>
        <dbReference type="Pfam" id="PF01636"/>
    </source>
</evidence>
<dbReference type="InterPro" id="IPR002575">
    <property type="entry name" value="Aminoglycoside_PTrfase"/>
</dbReference>
<protein>
    <recommendedName>
        <fullName evidence="1">Aminoglycoside phosphotransferase domain-containing protein</fullName>
    </recommendedName>
</protein>
<dbReference type="RefSeq" id="XP_025493228.1">
    <property type="nucleotide sequence ID" value="XM_025637951.1"/>
</dbReference>
<organism evidence="2 3">
    <name type="scientific">Aspergillus uvarum CBS 121591</name>
    <dbReference type="NCBI Taxonomy" id="1448315"/>
    <lineage>
        <taxon>Eukaryota</taxon>
        <taxon>Fungi</taxon>
        <taxon>Dikarya</taxon>
        <taxon>Ascomycota</taxon>
        <taxon>Pezizomycotina</taxon>
        <taxon>Eurotiomycetes</taxon>
        <taxon>Eurotiomycetidae</taxon>
        <taxon>Eurotiales</taxon>
        <taxon>Aspergillaceae</taxon>
        <taxon>Aspergillus</taxon>
        <taxon>Aspergillus subgen. Circumdati</taxon>
    </lineage>
</organism>
<reference evidence="2 3" key="1">
    <citation type="submission" date="2016-12" db="EMBL/GenBank/DDBJ databases">
        <title>The genomes of Aspergillus section Nigri reveals drivers in fungal speciation.</title>
        <authorList>
            <consortium name="DOE Joint Genome Institute"/>
            <person name="Vesth T.C."/>
            <person name="Nybo J."/>
            <person name="Theobald S."/>
            <person name="Brandl J."/>
            <person name="Frisvad J.C."/>
            <person name="Nielsen K.F."/>
            <person name="Lyhne E.K."/>
            <person name="Kogle M.E."/>
            <person name="Kuo A."/>
            <person name="Riley R."/>
            <person name="Clum A."/>
            <person name="Nolan M."/>
            <person name="Lipzen A."/>
            <person name="Salamov A."/>
            <person name="Henrissat B."/>
            <person name="Wiebenga A."/>
            <person name="De Vries R.P."/>
            <person name="Grigoriev I.V."/>
            <person name="Mortensen U.H."/>
            <person name="Andersen M.R."/>
            <person name="Baker S.E."/>
        </authorList>
    </citation>
    <scope>NUCLEOTIDE SEQUENCE [LARGE SCALE GENOMIC DNA]</scope>
    <source>
        <strain evidence="2 3">CBS 121591</strain>
    </source>
</reference>